<feature type="region of interest" description="Disordered" evidence="1">
    <location>
        <begin position="300"/>
        <end position="330"/>
    </location>
</feature>
<proteinExistence type="predicted"/>
<feature type="region of interest" description="Disordered" evidence="1">
    <location>
        <begin position="227"/>
        <end position="262"/>
    </location>
</feature>
<feature type="compositionally biased region" description="Polar residues" evidence="1">
    <location>
        <begin position="73"/>
        <end position="85"/>
    </location>
</feature>
<dbReference type="AlphaFoldDB" id="A0AA39YSU7"/>
<keyword evidence="2" id="KW-0732">Signal</keyword>
<accession>A0AA39YSU7</accession>
<evidence type="ECO:0000313" key="4">
    <source>
        <dbReference type="Proteomes" id="UP001174936"/>
    </source>
</evidence>
<feature type="compositionally biased region" description="Low complexity" evidence="1">
    <location>
        <begin position="177"/>
        <end position="202"/>
    </location>
</feature>
<feature type="compositionally biased region" description="Low complexity" evidence="1">
    <location>
        <begin position="47"/>
        <end position="72"/>
    </location>
</feature>
<dbReference type="Proteomes" id="UP001174936">
    <property type="component" value="Unassembled WGS sequence"/>
</dbReference>
<evidence type="ECO:0000256" key="1">
    <source>
        <dbReference type="SAM" id="MobiDB-lite"/>
    </source>
</evidence>
<gene>
    <name evidence="3" type="ORF">B0T16DRAFT_61983</name>
</gene>
<dbReference type="EMBL" id="JAULSV010000001">
    <property type="protein sequence ID" value="KAK0657520.1"/>
    <property type="molecule type" value="Genomic_DNA"/>
</dbReference>
<organism evidence="3 4">
    <name type="scientific">Cercophora newfieldiana</name>
    <dbReference type="NCBI Taxonomy" id="92897"/>
    <lineage>
        <taxon>Eukaryota</taxon>
        <taxon>Fungi</taxon>
        <taxon>Dikarya</taxon>
        <taxon>Ascomycota</taxon>
        <taxon>Pezizomycotina</taxon>
        <taxon>Sordariomycetes</taxon>
        <taxon>Sordariomycetidae</taxon>
        <taxon>Sordariales</taxon>
        <taxon>Lasiosphaeriaceae</taxon>
        <taxon>Cercophora</taxon>
    </lineage>
</organism>
<feature type="signal peptide" evidence="2">
    <location>
        <begin position="1"/>
        <end position="19"/>
    </location>
</feature>
<protein>
    <submittedName>
        <fullName evidence="3">Uncharacterized protein</fullName>
    </submittedName>
</protein>
<keyword evidence="4" id="KW-1185">Reference proteome</keyword>
<evidence type="ECO:0000313" key="3">
    <source>
        <dbReference type="EMBL" id="KAK0657520.1"/>
    </source>
</evidence>
<name>A0AA39YSU7_9PEZI</name>
<sequence length="371" mass="38990">MHLLPLLSALVLVTTTVEGSHRVGRHNRHARSLKHMYRSKHHQRMHSNPPLSSSSTNPLPSGGFLSFSSLSSETTASPPANTTVTAVDKHRGGPGPFFRGNGTHWGPGPARGPWPTTSCSTDVTTLTETVNITVSVTATPASVAQVEMTATESVVNSTVSWGNSSVPCTESWTEMSTATTSSETETCTDSSTMTSDTGSPSSVFAEPMPFRTVTVTAPPKTIRVTLSSIESSPSPSPSEIKTKLVPTPSPSEINTNTPPPSPTDCVVDPFLTPNMTAQATPSPSAIATKTHDETTPTATVCAKTAPSGKPSAGNTHCGVRGRSSNNKNGGDRFLGRYLQNGNGIDVTLKGCWQFCGVSLCLLALLVSFYFT</sequence>
<feature type="region of interest" description="Disordered" evidence="1">
    <location>
        <begin position="177"/>
        <end position="205"/>
    </location>
</feature>
<evidence type="ECO:0000256" key="2">
    <source>
        <dbReference type="SAM" id="SignalP"/>
    </source>
</evidence>
<feature type="compositionally biased region" description="Low complexity" evidence="1">
    <location>
        <begin position="227"/>
        <end position="239"/>
    </location>
</feature>
<feature type="chain" id="PRO_5041271331" evidence="2">
    <location>
        <begin position="20"/>
        <end position="371"/>
    </location>
</feature>
<comment type="caution">
    <text evidence="3">The sequence shown here is derived from an EMBL/GenBank/DDBJ whole genome shotgun (WGS) entry which is preliminary data.</text>
</comment>
<feature type="compositionally biased region" description="Basic residues" evidence="1">
    <location>
        <begin position="22"/>
        <end position="45"/>
    </location>
</feature>
<feature type="region of interest" description="Disordered" evidence="1">
    <location>
        <begin position="22"/>
        <end position="93"/>
    </location>
</feature>
<reference evidence="3" key="1">
    <citation type="submission" date="2023-06" db="EMBL/GenBank/DDBJ databases">
        <title>Genome-scale phylogeny and comparative genomics of the fungal order Sordariales.</title>
        <authorList>
            <consortium name="Lawrence Berkeley National Laboratory"/>
            <person name="Hensen N."/>
            <person name="Bonometti L."/>
            <person name="Westerberg I."/>
            <person name="Brannstrom I.O."/>
            <person name="Guillou S."/>
            <person name="Cros-Aarteil S."/>
            <person name="Calhoun S."/>
            <person name="Haridas S."/>
            <person name="Kuo A."/>
            <person name="Mondo S."/>
            <person name="Pangilinan J."/>
            <person name="Riley R."/>
            <person name="Labutti K."/>
            <person name="Andreopoulos B."/>
            <person name="Lipzen A."/>
            <person name="Chen C."/>
            <person name="Yanf M."/>
            <person name="Daum C."/>
            <person name="Ng V."/>
            <person name="Clum A."/>
            <person name="Steindorff A."/>
            <person name="Ohm R."/>
            <person name="Martin F."/>
            <person name="Silar P."/>
            <person name="Natvig D."/>
            <person name="Lalanne C."/>
            <person name="Gautier V."/>
            <person name="Ament-Velasquez S.L."/>
            <person name="Kruys A."/>
            <person name="Hutchinson M.I."/>
            <person name="Powell A.J."/>
            <person name="Barry K."/>
            <person name="Miller A.N."/>
            <person name="Grigoriev I.V."/>
            <person name="Debuchy R."/>
            <person name="Gladieux P."/>
            <person name="Thoren M.H."/>
            <person name="Johannesson H."/>
        </authorList>
    </citation>
    <scope>NUCLEOTIDE SEQUENCE</scope>
    <source>
        <strain evidence="3">SMH2532-1</strain>
    </source>
</reference>